<organism evidence="15">
    <name type="scientific">Micromonas pusilla</name>
    <name type="common">Picoplanktonic green alga</name>
    <name type="synonym">Chromulina pusilla</name>
    <dbReference type="NCBI Taxonomy" id="38833"/>
    <lineage>
        <taxon>Eukaryota</taxon>
        <taxon>Viridiplantae</taxon>
        <taxon>Chlorophyta</taxon>
        <taxon>Mamiellophyceae</taxon>
        <taxon>Mamiellales</taxon>
        <taxon>Mamiellaceae</taxon>
        <taxon>Micromonas</taxon>
    </lineage>
</organism>
<dbReference type="Pfam" id="PF00133">
    <property type="entry name" value="tRNA-synt_1"/>
    <property type="match status" value="1"/>
</dbReference>
<evidence type="ECO:0000256" key="5">
    <source>
        <dbReference type="ARBA" id="ARBA00022741"/>
    </source>
</evidence>
<evidence type="ECO:0000256" key="4">
    <source>
        <dbReference type="ARBA" id="ARBA00022598"/>
    </source>
</evidence>
<evidence type="ECO:0000259" key="14">
    <source>
        <dbReference type="Pfam" id="PF08264"/>
    </source>
</evidence>
<dbReference type="Pfam" id="PF06827">
    <property type="entry name" value="zf-FPG_IleRS"/>
    <property type="match status" value="1"/>
</dbReference>
<dbReference type="AlphaFoldDB" id="A0A7R9Y6V5"/>
<dbReference type="Pfam" id="PF08264">
    <property type="entry name" value="Anticodon_1"/>
    <property type="match status" value="1"/>
</dbReference>
<evidence type="ECO:0000256" key="10">
    <source>
        <dbReference type="ARBA" id="ARBA00048359"/>
    </source>
</evidence>
<dbReference type="GO" id="GO:0000049">
    <property type="term" value="F:tRNA binding"/>
    <property type="evidence" value="ECO:0007669"/>
    <property type="project" value="InterPro"/>
</dbReference>
<dbReference type="GO" id="GO:0002161">
    <property type="term" value="F:aminoacyl-tRNA deacylase activity"/>
    <property type="evidence" value="ECO:0007669"/>
    <property type="project" value="InterPro"/>
</dbReference>
<comment type="subcellular location">
    <subcellularLocation>
        <location evidence="1">Mitochondrion</location>
    </subcellularLocation>
</comment>
<dbReference type="Gene3D" id="1.10.730.20">
    <property type="match status" value="1"/>
</dbReference>
<dbReference type="InterPro" id="IPR002300">
    <property type="entry name" value="aa-tRNA-synth_Ia"/>
</dbReference>
<dbReference type="Gene3D" id="1.10.10.830">
    <property type="entry name" value="Ile-tRNA synthetase CP2 domain-like"/>
    <property type="match status" value="1"/>
</dbReference>
<dbReference type="GO" id="GO:0009791">
    <property type="term" value="P:post-embryonic development"/>
    <property type="evidence" value="ECO:0007669"/>
    <property type="project" value="UniProtKB-ARBA"/>
</dbReference>
<gene>
    <name evidence="15" type="ORF">MPUS1402_LOCUS10789</name>
</gene>
<dbReference type="InterPro" id="IPR033708">
    <property type="entry name" value="Anticodon_Ile_BEm"/>
</dbReference>
<comment type="catalytic activity">
    <reaction evidence="10">
        <text>tRNA(Ile) + L-isoleucine + ATP = L-isoleucyl-tRNA(Ile) + AMP + diphosphate</text>
        <dbReference type="Rhea" id="RHEA:11060"/>
        <dbReference type="Rhea" id="RHEA-COMP:9666"/>
        <dbReference type="Rhea" id="RHEA-COMP:9695"/>
        <dbReference type="ChEBI" id="CHEBI:30616"/>
        <dbReference type="ChEBI" id="CHEBI:33019"/>
        <dbReference type="ChEBI" id="CHEBI:58045"/>
        <dbReference type="ChEBI" id="CHEBI:78442"/>
        <dbReference type="ChEBI" id="CHEBI:78528"/>
        <dbReference type="ChEBI" id="CHEBI:456215"/>
        <dbReference type="EC" id="6.1.1.5"/>
    </reaction>
</comment>
<dbReference type="EC" id="6.1.1.5" evidence="3"/>
<dbReference type="CDD" id="cd00818">
    <property type="entry name" value="IleRS_core"/>
    <property type="match status" value="1"/>
</dbReference>
<dbReference type="InterPro" id="IPR014729">
    <property type="entry name" value="Rossmann-like_a/b/a_fold"/>
</dbReference>
<dbReference type="InterPro" id="IPR002301">
    <property type="entry name" value="Ile-tRNA-ligase"/>
</dbReference>
<evidence type="ECO:0000256" key="7">
    <source>
        <dbReference type="ARBA" id="ARBA00022917"/>
    </source>
</evidence>
<feature type="domain" description="Zinc finger FPG/IleRS-type" evidence="13">
    <location>
        <begin position="958"/>
        <end position="983"/>
    </location>
</feature>
<dbReference type="EMBL" id="HBDY01014218">
    <property type="protein sequence ID" value="CAD8247600.1"/>
    <property type="molecule type" value="Transcribed_RNA"/>
</dbReference>
<dbReference type="GO" id="GO:0005739">
    <property type="term" value="C:mitochondrion"/>
    <property type="evidence" value="ECO:0007669"/>
    <property type="project" value="UniProtKB-SubCell"/>
</dbReference>
<name>A0A7R9Y6V5_MICPS</name>
<dbReference type="PANTHER" id="PTHR42765:SF1">
    <property type="entry name" value="ISOLEUCINE--TRNA LIGASE, MITOCHONDRIAL"/>
    <property type="match status" value="1"/>
</dbReference>
<dbReference type="GO" id="GO:0048608">
    <property type="term" value="P:reproductive structure development"/>
    <property type="evidence" value="ECO:0007669"/>
    <property type="project" value="UniProtKB-ARBA"/>
</dbReference>
<feature type="domain" description="Aminoacyl-tRNA synthetase class Ia" evidence="12">
    <location>
        <begin position="12"/>
        <end position="658"/>
    </location>
</feature>
<dbReference type="GO" id="GO:0004822">
    <property type="term" value="F:isoleucine-tRNA ligase activity"/>
    <property type="evidence" value="ECO:0007669"/>
    <property type="project" value="UniProtKB-EC"/>
</dbReference>
<keyword evidence="8 11" id="KW-0030">Aminoacyl-tRNA synthetase</keyword>
<dbReference type="Gene3D" id="3.90.740.10">
    <property type="entry name" value="Valyl/Leucyl/Isoleucyl-tRNA synthetase, editing domain"/>
    <property type="match status" value="1"/>
</dbReference>
<dbReference type="InterPro" id="IPR013155">
    <property type="entry name" value="M/V/L/I-tRNA-synth_anticd-bd"/>
</dbReference>
<evidence type="ECO:0000259" key="13">
    <source>
        <dbReference type="Pfam" id="PF06827"/>
    </source>
</evidence>
<dbReference type="InterPro" id="IPR010663">
    <property type="entry name" value="Znf_FPG/IleRS"/>
</dbReference>
<evidence type="ECO:0000313" key="15">
    <source>
        <dbReference type="EMBL" id="CAD8247600.1"/>
    </source>
</evidence>
<evidence type="ECO:0000256" key="9">
    <source>
        <dbReference type="ARBA" id="ARBA00032665"/>
    </source>
</evidence>
<dbReference type="PRINTS" id="PR00984">
    <property type="entry name" value="TRNASYNTHILE"/>
</dbReference>
<dbReference type="FunFam" id="3.40.50.620:FF:000111">
    <property type="entry name" value="Mitochondrial isoleucyl-tRNA synthetase"/>
    <property type="match status" value="1"/>
</dbReference>
<dbReference type="InterPro" id="IPR023585">
    <property type="entry name" value="Ile-tRNA-ligase_type1"/>
</dbReference>
<dbReference type="PROSITE" id="PS00178">
    <property type="entry name" value="AA_TRNA_LIGASE_I"/>
    <property type="match status" value="1"/>
</dbReference>
<dbReference type="InterPro" id="IPR009080">
    <property type="entry name" value="tRNAsynth_Ia_anticodon-bd"/>
</dbReference>
<evidence type="ECO:0000256" key="2">
    <source>
        <dbReference type="ARBA" id="ARBA00005594"/>
    </source>
</evidence>
<dbReference type="HAMAP" id="MF_02002">
    <property type="entry name" value="Ile_tRNA_synth_type1"/>
    <property type="match status" value="1"/>
</dbReference>
<evidence type="ECO:0000256" key="11">
    <source>
        <dbReference type="RuleBase" id="RU363035"/>
    </source>
</evidence>
<dbReference type="CDD" id="cd07960">
    <property type="entry name" value="Anticodon_Ia_Ile_BEm"/>
    <property type="match status" value="1"/>
</dbReference>
<dbReference type="Gene3D" id="3.40.50.620">
    <property type="entry name" value="HUPs"/>
    <property type="match status" value="2"/>
</dbReference>
<dbReference type="InterPro" id="IPR001412">
    <property type="entry name" value="aa-tRNA-synth_I_CS"/>
</dbReference>
<dbReference type="SUPFAM" id="SSF47323">
    <property type="entry name" value="Anticodon-binding domain of a subclass of class I aminoacyl-tRNA synthetases"/>
    <property type="match status" value="1"/>
</dbReference>
<keyword evidence="4 11" id="KW-0436">Ligase</keyword>
<evidence type="ECO:0000256" key="1">
    <source>
        <dbReference type="ARBA" id="ARBA00004173"/>
    </source>
</evidence>
<dbReference type="SUPFAM" id="SSF52374">
    <property type="entry name" value="Nucleotidylyl transferase"/>
    <property type="match status" value="1"/>
</dbReference>
<evidence type="ECO:0000256" key="6">
    <source>
        <dbReference type="ARBA" id="ARBA00022840"/>
    </source>
</evidence>
<dbReference type="InterPro" id="IPR009008">
    <property type="entry name" value="Val/Leu/Ile-tRNA-synth_edit"/>
</dbReference>
<sequence length="1005" mass="110147">MRANSVTKEPAIQSWWAENGVYEQIASREGANGETFTLHDGPPYANGDLHIGHALNKILKDFVCRYEALKGKRVRFVPGWDCHGLPIELKVLQSMDKEKRAELTPIKLRKKARNFALKTVDAQREQFKRYGVWADWEDPYLTLLPEYEGAQMEVFGQMFLNGHVYRGKKPVHWSPSSMTALAEAELEYPEGHVSTSVYVAFPINADDEAANFPAEHREKLKNASLAVWTTTPWTMPANAAVAVNDKLSYSLCEVTGVAATKEDAPSSDAAAMVGKTLIVATDLVSDVASRWGLTLAAVADVAGAQLEGLTYAHPFYPADGDRAFNPVVIGGEYITTESGTGLVHTAPGHGQEDYITGLKHGLPLISPVDDAGKFTEDAGDDLNGLAVLDAGNAACVEKLRDVGALIMTEAYGHKYPYDWRTKKPTIFRATEQWFASVEGFRDEALKALDGIEFIPASGAKRMRPMVSGRNDWCISRQRSWGVPIPCFYDVETREPLMDERTIKHVTEIVREKGTDAWWEMDLVDLLPEEYKDRADSLVRGTDTMDVWFDSGSSWAGVCKARGLNYPADMYLEGSDQHRGWFQSSLLTGVAAAGQAPYKTILTHGFVLDEKGYKMSKSLGNVIDPRLVIEGGKNQKQDPAFGADTLRLWVASTDYTSDVLIGMNVLKQTSDAYRKLRGTLRFLMGNIGDFAPEKDGVKYEDLPAFERYALRRTAAMVNEMERHYQNFAYSGATATLQSFTTFLSNVYLDVSKDRLYIESPNSPERRACQTVVAHVVESLLACVAPLTPHMAEEAYRELPYDTPEKSVFLAGWKTPPAEWHDGSHNGGISDADYAFWNSILAVRGEVNRALEIARGEKIIGASLEASAAVYASDASFAERLAAATDDLKRVTLVSEMTVVTDEAEISNACGGDGVGAVTELDVTALESDRSTAGAAEVIRGGAEGSGRVVVGVRRATGTKCARCWEYTTDAGSDERHPELCARCTPIVIAIDPELRAPVKAAEGVAA</sequence>
<feature type="domain" description="Methionyl/Valyl/Leucyl/Isoleucyl-tRNA synthetase anticodon-binding" evidence="14">
    <location>
        <begin position="705"/>
        <end position="866"/>
    </location>
</feature>
<dbReference type="NCBIfam" id="TIGR00392">
    <property type="entry name" value="ileS"/>
    <property type="match status" value="1"/>
</dbReference>
<protein>
    <recommendedName>
        <fullName evidence="3">isoleucine--tRNA ligase</fullName>
        <ecNumber evidence="3">6.1.1.5</ecNumber>
    </recommendedName>
    <alternativeName>
        <fullName evidence="9">Isoleucyl-tRNA synthetase</fullName>
    </alternativeName>
</protein>
<dbReference type="GO" id="GO:0032543">
    <property type="term" value="P:mitochondrial translation"/>
    <property type="evidence" value="ECO:0007669"/>
    <property type="project" value="TreeGrafter"/>
</dbReference>
<reference evidence="15" key="1">
    <citation type="submission" date="2021-01" db="EMBL/GenBank/DDBJ databases">
        <authorList>
            <person name="Corre E."/>
            <person name="Pelletier E."/>
            <person name="Niang G."/>
            <person name="Scheremetjew M."/>
            <person name="Finn R."/>
            <person name="Kale V."/>
            <person name="Holt S."/>
            <person name="Cochrane G."/>
            <person name="Meng A."/>
            <person name="Brown T."/>
            <person name="Cohen L."/>
        </authorList>
    </citation>
    <scope>NUCLEOTIDE SEQUENCE</scope>
    <source>
        <strain evidence="15">RCC1614</strain>
    </source>
</reference>
<keyword evidence="6 11" id="KW-0067">ATP-binding</keyword>
<keyword evidence="7 11" id="KW-0648">Protein biosynthesis</keyword>
<evidence type="ECO:0000256" key="8">
    <source>
        <dbReference type="ARBA" id="ARBA00023146"/>
    </source>
</evidence>
<evidence type="ECO:0000259" key="12">
    <source>
        <dbReference type="Pfam" id="PF00133"/>
    </source>
</evidence>
<dbReference type="InterPro" id="IPR050081">
    <property type="entry name" value="Ile-tRNA_ligase"/>
</dbReference>
<proteinExistence type="inferred from homology"/>
<evidence type="ECO:0000256" key="3">
    <source>
        <dbReference type="ARBA" id="ARBA00013165"/>
    </source>
</evidence>
<keyword evidence="5 11" id="KW-0547">Nucleotide-binding</keyword>
<dbReference type="GO" id="GO:0006428">
    <property type="term" value="P:isoleucyl-tRNA aminoacylation"/>
    <property type="evidence" value="ECO:0007669"/>
    <property type="project" value="InterPro"/>
</dbReference>
<dbReference type="SUPFAM" id="SSF50677">
    <property type="entry name" value="ValRS/IleRS/LeuRS editing domain"/>
    <property type="match status" value="1"/>
</dbReference>
<dbReference type="PANTHER" id="PTHR42765">
    <property type="entry name" value="SOLEUCYL-TRNA SYNTHETASE"/>
    <property type="match status" value="1"/>
</dbReference>
<dbReference type="GO" id="GO:0005524">
    <property type="term" value="F:ATP binding"/>
    <property type="evidence" value="ECO:0007669"/>
    <property type="project" value="UniProtKB-KW"/>
</dbReference>
<accession>A0A7R9Y6V5</accession>
<comment type="similarity">
    <text evidence="2 11">Belongs to the class-I aminoacyl-tRNA synthetase family.</text>
</comment>